<name>A0A734CJE6_SALET</name>
<proteinExistence type="predicted"/>
<organism evidence="1">
    <name type="scientific">Salmonella enterica subsp. enterica serovar Lattenkamp</name>
    <dbReference type="NCBI Taxonomy" id="2564671"/>
    <lineage>
        <taxon>Bacteria</taxon>
        <taxon>Pseudomonadati</taxon>
        <taxon>Pseudomonadota</taxon>
        <taxon>Gammaproteobacteria</taxon>
        <taxon>Enterobacterales</taxon>
        <taxon>Enterobacteriaceae</taxon>
        <taxon>Salmonella</taxon>
    </lineage>
</organism>
<comment type="caution">
    <text evidence="1">The sequence shown here is derived from an EMBL/GenBank/DDBJ whole genome shotgun (WGS) entry which is preliminary data.</text>
</comment>
<reference evidence="1" key="2">
    <citation type="submission" date="2018-07" db="EMBL/GenBank/DDBJ databases">
        <authorList>
            <consortium name="NCBI Pathogen Detection Project"/>
        </authorList>
    </citation>
    <scope>NUCLEOTIDE SEQUENCE</scope>
    <source>
        <strain evidence="1">10-8458</strain>
    </source>
</reference>
<reference evidence="1" key="1">
    <citation type="journal article" date="2018" name="Genome Biol.">
        <title>SKESA: strategic k-mer extension for scrupulous assemblies.</title>
        <authorList>
            <person name="Souvorov A."/>
            <person name="Agarwala R."/>
            <person name="Lipman D.J."/>
        </authorList>
    </citation>
    <scope>NUCLEOTIDE SEQUENCE</scope>
    <source>
        <strain evidence="1">10-8458</strain>
    </source>
</reference>
<dbReference type="AlphaFoldDB" id="A0A734CJE6"/>
<sequence>MLTGTDPVASRQHMRCHTFATELLACLIIHVKNIYLSCKKIADKVNLTSDFLV</sequence>
<evidence type="ECO:0000313" key="1">
    <source>
        <dbReference type="EMBL" id="HAE6195934.1"/>
    </source>
</evidence>
<gene>
    <name evidence="1" type="ORF">G4I95_003168</name>
</gene>
<accession>A0A734CJE6</accession>
<protein>
    <submittedName>
        <fullName evidence="1">Uncharacterized protein</fullName>
    </submittedName>
</protein>
<dbReference type="EMBL" id="DAASNA010000012">
    <property type="protein sequence ID" value="HAE6195934.1"/>
    <property type="molecule type" value="Genomic_DNA"/>
</dbReference>